<name>A0A1H4JEI7_RHOJO</name>
<dbReference type="InterPro" id="IPR004839">
    <property type="entry name" value="Aminotransferase_I/II_large"/>
</dbReference>
<evidence type="ECO:0000313" key="7">
    <source>
        <dbReference type="EMBL" id="SEB44527.1"/>
    </source>
</evidence>
<dbReference type="GO" id="GO:0047804">
    <property type="term" value="F:cysteine-S-conjugate beta-lyase activity"/>
    <property type="evidence" value="ECO:0007669"/>
    <property type="project" value="UniProtKB-EC"/>
</dbReference>
<dbReference type="EC" id="4.4.1.13" evidence="2"/>
<dbReference type="SUPFAM" id="SSF53383">
    <property type="entry name" value="PLP-dependent transferases"/>
    <property type="match status" value="1"/>
</dbReference>
<dbReference type="CDD" id="cd00609">
    <property type="entry name" value="AAT_like"/>
    <property type="match status" value="1"/>
</dbReference>
<evidence type="ECO:0000256" key="4">
    <source>
        <dbReference type="ARBA" id="ARBA00023239"/>
    </source>
</evidence>
<evidence type="ECO:0000259" key="6">
    <source>
        <dbReference type="Pfam" id="PF00155"/>
    </source>
</evidence>
<dbReference type="Gene3D" id="3.90.1150.10">
    <property type="entry name" value="Aspartate Aminotransferase, domain 1"/>
    <property type="match status" value="1"/>
</dbReference>
<dbReference type="InterPro" id="IPR015424">
    <property type="entry name" value="PyrdxlP-dep_Trfase"/>
</dbReference>
<evidence type="ECO:0000256" key="2">
    <source>
        <dbReference type="ARBA" id="ARBA00012224"/>
    </source>
</evidence>
<dbReference type="PANTHER" id="PTHR43525:SF2">
    <property type="entry name" value="CYSTATHIONINE BETA-LYASE-RELATED"/>
    <property type="match status" value="1"/>
</dbReference>
<sequence>MTINENFPPRKNFKWANYPGKVGAGIAESDFGTAPAVAQALHSAIDDGYTGYTPDHVYRDHLSAYADFLRGRYEWKVDEFAIRLADDVQSAYEAVIRHFTRHGSYVIVPTPAYAPFTRIPERLGRNVVEVPMLRRESQYSLDLDAISQAFERGGELLILCNPHNPTGTVLGTDQLLALSEVISHYNGTVFADEVWAPIVYSGKHVPYASVSDTTEAHTITASSPSKGWNLSGLKCAQIVLSNPRDQKRWDDLALFPPSANSILGVIGATAAYGSGAEWLDDTVARLTVNRNLLARLLEDRLPGVWPTTPPATYLAWLDFTGWGRGSSPGAALDERAKVIVNHGEEYGVDWREFVRFNYAMCEIRLSQVVDSIATAFGR</sequence>
<dbReference type="InterPro" id="IPR051798">
    <property type="entry name" value="Class-II_PLP-Dep_Aminotrans"/>
</dbReference>
<comment type="cofactor">
    <cofactor evidence="1">
        <name>pyridoxal 5'-phosphate</name>
        <dbReference type="ChEBI" id="CHEBI:597326"/>
    </cofactor>
</comment>
<feature type="domain" description="Aminotransferase class I/classII large" evidence="6">
    <location>
        <begin position="26"/>
        <end position="371"/>
    </location>
</feature>
<dbReference type="OrthoDB" id="3224382at2"/>
<keyword evidence="3" id="KW-0663">Pyridoxal phosphate</keyword>
<dbReference type="InterPro" id="IPR015422">
    <property type="entry name" value="PyrdxlP-dep_Trfase_small"/>
</dbReference>
<dbReference type="RefSeq" id="WP_073366627.1">
    <property type="nucleotide sequence ID" value="NZ_FNTL01000003.1"/>
</dbReference>
<dbReference type="GO" id="GO:0030170">
    <property type="term" value="F:pyridoxal phosphate binding"/>
    <property type="evidence" value="ECO:0007669"/>
    <property type="project" value="InterPro"/>
</dbReference>
<dbReference type="InterPro" id="IPR015421">
    <property type="entry name" value="PyrdxlP-dep_Trfase_major"/>
</dbReference>
<organism evidence="7 8">
    <name type="scientific">Rhodococcus jostii</name>
    <dbReference type="NCBI Taxonomy" id="132919"/>
    <lineage>
        <taxon>Bacteria</taxon>
        <taxon>Bacillati</taxon>
        <taxon>Actinomycetota</taxon>
        <taxon>Actinomycetes</taxon>
        <taxon>Mycobacteriales</taxon>
        <taxon>Nocardiaceae</taxon>
        <taxon>Rhodococcus</taxon>
    </lineage>
</organism>
<dbReference type="Gene3D" id="3.40.640.10">
    <property type="entry name" value="Type I PLP-dependent aspartate aminotransferase-like (Major domain)"/>
    <property type="match status" value="1"/>
</dbReference>
<dbReference type="PANTHER" id="PTHR43525">
    <property type="entry name" value="PROTEIN MALY"/>
    <property type="match status" value="1"/>
</dbReference>
<comment type="similarity">
    <text evidence="5">Belongs to the class-II pyridoxal-phosphate-dependent aminotransferase family. MalY/PatB cystathionine beta-lyase subfamily.</text>
</comment>
<dbReference type="Pfam" id="PF00155">
    <property type="entry name" value="Aminotran_1_2"/>
    <property type="match status" value="1"/>
</dbReference>
<gene>
    <name evidence="7" type="ORF">SAMN04490220_0838</name>
</gene>
<proteinExistence type="inferred from homology"/>
<evidence type="ECO:0000256" key="3">
    <source>
        <dbReference type="ARBA" id="ARBA00022898"/>
    </source>
</evidence>
<evidence type="ECO:0000256" key="5">
    <source>
        <dbReference type="ARBA" id="ARBA00037974"/>
    </source>
</evidence>
<dbReference type="EMBL" id="FNTL01000003">
    <property type="protein sequence ID" value="SEB44527.1"/>
    <property type="molecule type" value="Genomic_DNA"/>
</dbReference>
<protein>
    <recommendedName>
        <fullName evidence="2">cysteine-S-conjugate beta-lyase</fullName>
        <ecNumber evidence="2">4.4.1.13</ecNumber>
    </recommendedName>
</protein>
<evidence type="ECO:0000313" key="8">
    <source>
        <dbReference type="Proteomes" id="UP000183407"/>
    </source>
</evidence>
<reference evidence="8" key="1">
    <citation type="submission" date="2016-10" db="EMBL/GenBank/DDBJ databases">
        <authorList>
            <person name="Varghese N."/>
        </authorList>
    </citation>
    <scope>NUCLEOTIDE SEQUENCE [LARGE SCALE GENOMIC DNA]</scope>
    <source>
        <strain evidence="8">DSM 44719</strain>
    </source>
</reference>
<keyword evidence="4 7" id="KW-0456">Lyase</keyword>
<dbReference type="AlphaFoldDB" id="A0A1H4JEI7"/>
<dbReference type="Proteomes" id="UP000183407">
    <property type="component" value="Unassembled WGS sequence"/>
</dbReference>
<accession>A0A1H4JEI7</accession>
<evidence type="ECO:0000256" key="1">
    <source>
        <dbReference type="ARBA" id="ARBA00001933"/>
    </source>
</evidence>